<dbReference type="Pfam" id="PF03864">
    <property type="entry name" value="Phage_cap_E"/>
    <property type="match status" value="1"/>
</dbReference>
<evidence type="ECO:0000313" key="1">
    <source>
        <dbReference type="EMBL" id="MFD1709846.1"/>
    </source>
</evidence>
<dbReference type="InterPro" id="IPR005564">
    <property type="entry name" value="Major_capsid_GpE"/>
</dbReference>
<gene>
    <name evidence="1" type="ORF">ACFSF0_04465</name>
</gene>
<name>A0ABW4KR81_9BURK</name>
<dbReference type="Gene3D" id="3.15.30.10">
    <property type="entry name" value="putative capsid protein of prophage domain like"/>
    <property type="match status" value="1"/>
</dbReference>
<protein>
    <submittedName>
        <fullName evidence="1">Major capsid protein</fullName>
    </submittedName>
</protein>
<proteinExistence type="inferred from homology"/>
<dbReference type="HAMAP" id="MF_04133">
    <property type="entry name" value="CAPSID_LAMBDA"/>
    <property type="match status" value="1"/>
</dbReference>
<organism evidence="1 2">
    <name type="scientific">Ottowia flava</name>
    <dbReference type="NCBI Taxonomy" id="2675430"/>
    <lineage>
        <taxon>Bacteria</taxon>
        <taxon>Pseudomonadati</taxon>
        <taxon>Pseudomonadota</taxon>
        <taxon>Betaproteobacteria</taxon>
        <taxon>Burkholderiales</taxon>
        <taxon>Comamonadaceae</taxon>
        <taxon>Ottowia</taxon>
    </lineage>
</organism>
<keyword evidence="2" id="KW-1185">Reference proteome</keyword>
<dbReference type="EMBL" id="JBHUEJ010000011">
    <property type="protein sequence ID" value="MFD1709846.1"/>
    <property type="molecule type" value="Genomic_DNA"/>
</dbReference>
<evidence type="ECO:0000313" key="2">
    <source>
        <dbReference type="Proteomes" id="UP001597304"/>
    </source>
</evidence>
<sequence length="340" mass="36544">MSDLYFDVATLNGVAAALPEPKTGLLDRHFTREVLSDRQEISFDVEGSDLKLAPFVHPGAPGQNVVGEGFQVKTFRPAYTKDRNPFTPGGQLTRRIGEAIGGTMSATDRLAAAIADEISKKKARHARRLEWMAAQALVAGKVTVAGDYYPAVVVDFGRDPANTIVKAGASKWGQAGVSPVADLATWGNSMESPVKEWNMTQDAFALLSQDPAFEKRMDTNRRGSNTISSDIPGAKFAAVYVGDLDGVAVYVLPKQTYTDSDGTTKQMVPNMTVIGIGTGFEGVRHFGAIQDIEAMEGGMVQSSLYIKSWIEKDPSARIVLAQSAPLMVPYRPNSTLVASV</sequence>
<dbReference type="RefSeq" id="WP_147914082.1">
    <property type="nucleotide sequence ID" value="NZ_JBHUEJ010000011.1"/>
</dbReference>
<dbReference type="Proteomes" id="UP001597304">
    <property type="component" value="Unassembled WGS sequence"/>
</dbReference>
<accession>A0ABW4KR81</accession>
<reference evidence="2" key="1">
    <citation type="journal article" date="2019" name="Int. J. Syst. Evol. Microbiol.">
        <title>The Global Catalogue of Microorganisms (GCM) 10K type strain sequencing project: providing services to taxonomists for standard genome sequencing and annotation.</title>
        <authorList>
            <consortium name="The Broad Institute Genomics Platform"/>
            <consortium name="The Broad Institute Genome Sequencing Center for Infectious Disease"/>
            <person name="Wu L."/>
            <person name="Ma J."/>
        </authorList>
    </citation>
    <scope>NUCLEOTIDE SEQUENCE [LARGE SCALE GENOMIC DNA]</scope>
    <source>
        <strain evidence="2">LMG 29247</strain>
    </source>
</reference>
<dbReference type="Gene3D" id="3.30.1930.10">
    <property type="entry name" value="capsid protein of prophage domain"/>
    <property type="match status" value="1"/>
</dbReference>
<comment type="caution">
    <text evidence="1">The sequence shown here is derived from an EMBL/GenBank/DDBJ whole genome shotgun (WGS) entry which is preliminary data.</text>
</comment>